<accession>A0AA40KK29</accession>
<evidence type="ECO:0000313" key="3">
    <source>
        <dbReference type="Proteomes" id="UP001177670"/>
    </source>
</evidence>
<dbReference type="EMBL" id="JAHYIQ010000021">
    <property type="protein sequence ID" value="KAK1123344.1"/>
    <property type="molecule type" value="Genomic_DNA"/>
</dbReference>
<dbReference type="AlphaFoldDB" id="A0AA40KK29"/>
<name>A0AA40KK29_9HYME</name>
<organism evidence="2 3">
    <name type="scientific">Melipona bicolor</name>
    <dbReference type="NCBI Taxonomy" id="60889"/>
    <lineage>
        <taxon>Eukaryota</taxon>
        <taxon>Metazoa</taxon>
        <taxon>Ecdysozoa</taxon>
        <taxon>Arthropoda</taxon>
        <taxon>Hexapoda</taxon>
        <taxon>Insecta</taxon>
        <taxon>Pterygota</taxon>
        <taxon>Neoptera</taxon>
        <taxon>Endopterygota</taxon>
        <taxon>Hymenoptera</taxon>
        <taxon>Apocrita</taxon>
        <taxon>Aculeata</taxon>
        <taxon>Apoidea</taxon>
        <taxon>Anthophila</taxon>
        <taxon>Apidae</taxon>
        <taxon>Melipona</taxon>
    </lineage>
</organism>
<protein>
    <submittedName>
        <fullName evidence="2">Uncharacterized protein</fullName>
    </submittedName>
</protein>
<evidence type="ECO:0000313" key="2">
    <source>
        <dbReference type="EMBL" id="KAK1123344.1"/>
    </source>
</evidence>
<feature type="region of interest" description="Disordered" evidence="1">
    <location>
        <begin position="20"/>
        <end position="48"/>
    </location>
</feature>
<comment type="caution">
    <text evidence="2">The sequence shown here is derived from an EMBL/GenBank/DDBJ whole genome shotgun (WGS) entry which is preliminary data.</text>
</comment>
<sequence length="108" mass="11899">MMRGAKTHWNRTDAGRYDERIQNRWTGTDGGQGRSTIQRLPSGLLERSGKSSTSLALDVEETLHQAWYPGVGDSGTNLNSRRVIIIGGSSVLLTEKDRKICCVLEIAP</sequence>
<reference evidence="2" key="1">
    <citation type="submission" date="2021-10" db="EMBL/GenBank/DDBJ databases">
        <title>Melipona bicolor Genome sequencing and assembly.</title>
        <authorList>
            <person name="Araujo N.S."/>
            <person name="Arias M.C."/>
        </authorList>
    </citation>
    <scope>NUCLEOTIDE SEQUENCE</scope>
    <source>
        <strain evidence="2">USP_2M_L1-L4_2017</strain>
        <tissue evidence="2">Whole body</tissue>
    </source>
</reference>
<proteinExistence type="predicted"/>
<keyword evidence="3" id="KW-1185">Reference proteome</keyword>
<evidence type="ECO:0000256" key="1">
    <source>
        <dbReference type="SAM" id="MobiDB-lite"/>
    </source>
</evidence>
<gene>
    <name evidence="2" type="ORF">K0M31_008962</name>
</gene>
<dbReference type="Proteomes" id="UP001177670">
    <property type="component" value="Unassembled WGS sequence"/>
</dbReference>